<accession>A0A099FJG1</accession>
<keyword evidence="3" id="KW-1185">Reference proteome</keyword>
<comment type="caution">
    <text evidence="1">The sequence shown here is derived from an EMBL/GenBank/DDBJ whole genome shotgun (WGS) entry which is preliminary data.</text>
</comment>
<name>A0A099FJG1_PARVE</name>
<dbReference type="PANTHER" id="PTHR14136:SF17">
    <property type="entry name" value="BTB_POZ DOMAIN-CONTAINING PROTEIN KCTD9"/>
    <property type="match status" value="1"/>
</dbReference>
<dbReference type="PANTHER" id="PTHR14136">
    <property type="entry name" value="BTB_POZ DOMAIN-CONTAINING PROTEIN KCTD9"/>
    <property type="match status" value="1"/>
</dbReference>
<dbReference type="Gene3D" id="2.160.20.80">
    <property type="entry name" value="E3 ubiquitin-protein ligase SopA"/>
    <property type="match status" value="1"/>
</dbReference>
<evidence type="ECO:0000313" key="2">
    <source>
        <dbReference type="EMBL" id="REG55618.1"/>
    </source>
</evidence>
<evidence type="ECO:0000313" key="3">
    <source>
        <dbReference type="Proteomes" id="UP000256794"/>
    </source>
</evidence>
<dbReference type="EMBL" id="QTUJ01000001">
    <property type="protein sequence ID" value="REF72658.1"/>
    <property type="molecule type" value="Genomic_DNA"/>
</dbReference>
<protein>
    <submittedName>
        <fullName evidence="1">Pentapeptide repeat protein</fullName>
    </submittedName>
</protein>
<dbReference type="Proteomes" id="UP000256794">
    <property type="component" value="Unassembled WGS sequence"/>
</dbReference>
<organism evidence="1 4">
    <name type="scientific">Paracoccus versutus</name>
    <name type="common">Thiobacillus versutus</name>
    <dbReference type="NCBI Taxonomy" id="34007"/>
    <lineage>
        <taxon>Bacteria</taxon>
        <taxon>Pseudomonadati</taxon>
        <taxon>Pseudomonadota</taxon>
        <taxon>Alphaproteobacteria</taxon>
        <taxon>Rhodobacterales</taxon>
        <taxon>Paracoccaceae</taxon>
        <taxon>Paracoccus</taxon>
    </lineage>
</organism>
<dbReference type="Pfam" id="PF00805">
    <property type="entry name" value="Pentapeptide"/>
    <property type="match status" value="2"/>
</dbReference>
<reference evidence="3 4" key="1">
    <citation type="submission" date="2018-08" db="EMBL/GenBank/DDBJ databases">
        <title>Genomic Encyclopedia of Archaeal and Bacterial Type Strains, Phase II (KMG-II): from individual species to whole genera.</title>
        <authorList>
            <person name="Goeker M."/>
        </authorList>
    </citation>
    <scope>NUCLEOTIDE SEQUENCE [LARGE SCALE GENOMIC DNA]</scope>
    <source>
        <strain evidence="1 4">DSM 17099</strain>
        <strain evidence="2 3">DSM 582</strain>
    </source>
</reference>
<dbReference type="EMBL" id="QUMX01000002">
    <property type="protein sequence ID" value="REG55618.1"/>
    <property type="molecule type" value="Genomic_DNA"/>
</dbReference>
<evidence type="ECO:0000313" key="1">
    <source>
        <dbReference type="EMBL" id="REF72658.1"/>
    </source>
</evidence>
<dbReference type="InterPro" id="IPR051082">
    <property type="entry name" value="Pentapeptide-BTB/POZ_domain"/>
</dbReference>
<dbReference type="SUPFAM" id="SSF141571">
    <property type="entry name" value="Pentapeptide repeat-like"/>
    <property type="match status" value="1"/>
</dbReference>
<dbReference type="OrthoDB" id="7770529at2"/>
<gene>
    <name evidence="2" type="ORF">ATH84_100257</name>
    <name evidence="1" type="ORF">BDD41_1145</name>
</gene>
<dbReference type="AlphaFoldDB" id="A0A099FJG1"/>
<dbReference type="InterPro" id="IPR001646">
    <property type="entry name" value="5peptide_repeat"/>
</dbReference>
<dbReference type="RefSeq" id="WP_036753920.1">
    <property type="nucleotide sequence ID" value="NZ_CP035287.1"/>
</dbReference>
<dbReference type="eggNOG" id="COG1357">
    <property type="taxonomic scope" value="Bacteria"/>
</dbReference>
<sequence length="238" mass="25291">MAEYTRAEIVRRIATMGRLHLAGSDLAGLDLSGMTLVGADLSYADLTEADLTDAQLSDASLWSARAPRARFRNANLSRASLGLADLSDADLRGAVLERADLTGARLDRADLTAARLRGAWLDSMQRAMATGAPPLRYPPRHRPMTCVLHEDHISGPVALRCGDRLEVHLNSLSEAAARDPRLARLQGAPILAGPELPRLDAGPPLVLAFVAVAPGRARLVLEPGRGGAPIVLEVLVSP</sequence>
<evidence type="ECO:0000313" key="4">
    <source>
        <dbReference type="Proteomes" id="UP000256941"/>
    </source>
</evidence>
<dbReference type="Proteomes" id="UP000256941">
    <property type="component" value="Unassembled WGS sequence"/>
</dbReference>
<accession>A0A3D9XSR7</accession>
<proteinExistence type="predicted"/>